<dbReference type="InterPro" id="IPR021255">
    <property type="entry name" value="DUF2807"/>
</dbReference>
<protein>
    <submittedName>
        <fullName evidence="2">DUF2807 domain-containing protein</fullName>
    </submittedName>
</protein>
<keyword evidence="3" id="KW-1185">Reference proteome</keyword>
<reference evidence="2 3" key="1">
    <citation type="submission" date="2020-09" db="EMBL/GenBank/DDBJ databases">
        <title>Genome sequences of type strains of Chitinophaga qingshengii and Chitinophaga varians.</title>
        <authorList>
            <person name="Kittiwongwattana C."/>
        </authorList>
    </citation>
    <scope>NUCLEOTIDE SEQUENCE [LARGE SCALE GENOMIC DNA]</scope>
    <source>
        <strain evidence="2 3">JCM 30026</strain>
    </source>
</reference>
<evidence type="ECO:0000259" key="1">
    <source>
        <dbReference type="Pfam" id="PF10988"/>
    </source>
</evidence>
<dbReference type="Proteomes" id="UP000659124">
    <property type="component" value="Unassembled WGS sequence"/>
</dbReference>
<evidence type="ECO:0000313" key="3">
    <source>
        <dbReference type="Proteomes" id="UP000659124"/>
    </source>
</evidence>
<feature type="domain" description="Putative auto-transporter adhesin head GIN" evidence="1">
    <location>
        <begin position="2"/>
        <end position="33"/>
    </location>
</feature>
<comment type="caution">
    <text evidence="2">The sequence shown here is derived from an EMBL/GenBank/DDBJ whole genome shotgun (WGS) entry which is preliminary data.</text>
</comment>
<dbReference type="EMBL" id="JACVFC010000004">
    <property type="protein sequence ID" value="MBC9933881.1"/>
    <property type="molecule type" value="Genomic_DNA"/>
</dbReference>
<organism evidence="2 3">
    <name type="scientific">Chitinophaga qingshengii</name>
    <dbReference type="NCBI Taxonomy" id="1569794"/>
    <lineage>
        <taxon>Bacteria</taxon>
        <taxon>Pseudomonadati</taxon>
        <taxon>Bacteroidota</taxon>
        <taxon>Chitinophagia</taxon>
        <taxon>Chitinophagales</taxon>
        <taxon>Chitinophagaceae</taxon>
        <taxon>Chitinophaga</taxon>
    </lineage>
</organism>
<accession>A0ABR7TWX2</accession>
<sequence length="49" mass="5094">MTIRGSGDHSVSVRNQLSVGIYGSGDVTYSGNPAKVQTDIKGSGKVKKI</sequence>
<dbReference type="Pfam" id="PF10988">
    <property type="entry name" value="DUF2807"/>
    <property type="match status" value="1"/>
</dbReference>
<name>A0ABR7TWX2_9BACT</name>
<proteinExistence type="predicted"/>
<gene>
    <name evidence="2" type="ORF">ICL07_26060</name>
</gene>
<evidence type="ECO:0000313" key="2">
    <source>
        <dbReference type="EMBL" id="MBC9933881.1"/>
    </source>
</evidence>
<dbReference type="Gene3D" id="2.160.20.120">
    <property type="match status" value="1"/>
</dbReference>